<feature type="region of interest" description="Disordered" evidence="1">
    <location>
        <begin position="1"/>
        <end position="83"/>
    </location>
</feature>
<dbReference type="EMBL" id="PJOS01000134">
    <property type="protein sequence ID" value="PKT67997.1"/>
    <property type="molecule type" value="Genomic_DNA"/>
</dbReference>
<name>A0A2I0SDG3_9ACTN</name>
<gene>
    <name evidence="2" type="ORF">CW362_37385</name>
</gene>
<dbReference type="AlphaFoldDB" id="A0A2I0SDG3"/>
<reference evidence="2 3" key="1">
    <citation type="submission" date="2017-12" db="EMBL/GenBank/DDBJ databases">
        <title>Streptomyces populusis sp. nov., a novel endophytic actinobacterium isolated from stems of Populus adenopoda Maxim.</title>
        <authorList>
            <person name="Wang Z."/>
        </authorList>
    </citation>
    <scope>NUCLEOTIDE SEQUENCE [LARGE SCALE GENOMIC DNA]</scope>
    <source>
        <strain evidence="2 3">A249</strain>
    </source>
</reference>
<accession>A0A2I0SDG3</accession>
<evidence type="ECO:0000256" key="1">
    <source>
        <dbReference type="SAM" id="MobiDB-lite"/>
    </source>
</evidence>
<comment type="caution">
    <text evidence="2">The sequence shown here is derived from an EMBL/GenBank/DDBJ whole genome shotgun (WGS) entry which is preliminary data.</text>
</comment>
<keyword evidence="3" id="KW-1185">Reference proteome</keyword>
<organism evidence="2 3">
    <name type="scientific">Streptomyces populi</name>
    <dbReference type="NCBI Taxonomy" id="2058924"/>
    <lineage>
        <taxon>Bacteria</taxon>
        <taxon>Bacillati</taxon>
        <taxon>Actinomycetota</taxon>
        <taxon>Actinomycetes</taxon>
        <taxon>Kitasatosporales</taxon>
        <taxon>Streptomycetaceae</taxon>
        <taxon>Streptomyces</taxon>
    </lineage>
</organism>
<proteinExistence type="predicted"/>
<evidence type="ECO:0000313" key="2">
    <source>
        <dbReference type="EMBL" id="PKT67997.1"/>
    </source>
</evidence>
<dbReference type="Proteomes" id="UP000236178">
    <property type="component" value="Unassembled WGS sequence"/>
</dbReference>
<evidence type="ECO:0000313" key="3">
    <source>
        <dbReference type="Proteomes" id="UP000236178"/>
    </source>
</evidence>
<sequence length="83" mass="8071">MRAPPGGRPGAGGRRPSPRSSGIPPRPPSPAGGEPGGGSGGRGGEEPGEPGTPRAVTPVRGGRPGHPFPGPSRGPPDRWADGS</sequence>
<feature type="compositionally biased region" description="Gly residues" evidence="1">
    <location>
        <begin position="33"/>
        <end position="42"/>
    </location>
</feature>
<feature type="compositionally biased region" description="Low complexity" evidence="1">
    <location>
        <begin position="14"/>
        <end position="23"/>
    </location>
</feature>
<feature type="compositionally biased region" description="Low complexity" evidence="1">
    <location>
        <begin position="49"/>
        <end position="61"/>
    </location>
</feature>
<protein>
    <submittedName>
        <fullName evidence="2">Uncharacterized protein</fullName>
    </submittedName>
</protein>